<evidence type="ECO:0000313" key="5">
    <source>
        <dbReference type="EMBL" id="MYZ48818.1"/>
    </source>
</evidence>
<feature type="domain" description="ABC transporter" evidence="4">
    <location>
        <begin position="5"/>
        <end position="246"/>
    </location>
</feature>
<dbReference type="InterPro" id="IPR051120">
    <property type="entry name" value="ABC_AA/LPS_Transport"/>
</dbReference>
<protein>
    <submittedName>
        <fullName evidence="5">ABC transporter ATP-binding protein</fullName>
    </submittedName>
</protein>
<accession>A0A964T5C7</accession>
<proteinExistence type="predicted"/>
<dbReference type="InterPro" id="IPR003593">
    <property type="entry name" value="AAA+_ATPase"/>
</dbReference>
<dbReference type="GO" id="GO:0005886">
    <property type="term" value="C:plasma membrane"/>
    <property type="evidence" value="ECO:0007669"/>
    <property type="project" value="TreeGrafter"/>
</dbReference>
<evidence type="ECO:0000256" key="1">
    <source>
        <dbReference type="ARBA" id="ARBA00022448"/>
    </source>
</evidence>
<dbReference type="PANTHER" id="PTHR45772:SF2">
    <property type="entry name" value="ABC TRANSPORTER ATP-BINDING PROTEIN"/>
    <property type="match status" value="1"/>
</dbReference>
<dbReference type="InterPro" id="IPR027417">
    <property type="entry name" value="P-loop_NTPase"/>
</dbReference>
<dbReference type="AlphaFoldDB" id="A0A964T5C7"/>
<comment type="caution">
    <text evidence="5">The sequence shown here is derived from an EMBL/GenBank/DDBJ whole genome shotgun (WGS) entry which is preliminary data.</text>
</comment>
<reference evidence="5" key="1">
    <citation type="submission" date="2019-03" db="EMBL/GenBank/DDBJ databases">
        <title>Afifella sp. nov., isolated from activated sludge.</title>
        <authorList>
            <person name="Li Q."/>
            <person name="Liu Y."/>
        </authorList>
    </citation>
    <scope>NUCLEOTIDE SEQUENCE</scope>
    <source>
        <strain evidence="5">L72</strain>
    </source>
</reference>
<keyword evidence="1" id="KW-0813">Transport</keyword>
<evidence type="ECO:0000256" key="2">
    <source>
        <dbReference type="ARBA" id="ARBA00022741"/>
    </source>
</evidence>
<dbReference type="EMBL" id="SPKJ01000049">
    <property type="protein sequence ID" value="MYZ48818.1"/>
    <property type="molecule type" value="Genomic_DNA"/>
</dbReference>
<dbReference type="Proteomes" id="UP000773614">
    <property type="component" value="Unassembled WGS sequence"/>
</dbReference>
<evidence type="ECO:0000259" key="4">
    <source>
        <dbReference type="PROSITE" id="PS50893"/>
    </source>
</evidence>
<evidence type="ECO:0000256" key="3">
    <source>
        <dbReference type="ARBA" id="ARBA00022840"/>
    </source>
</evidence>
<evidence type="ECO:0000313" key="6">
    <source>
        <dbReference type="Proteomes" id="UP000773614"/>
    </source>
</evidence>
<dbReference type="Pfam" id="PF00005">
    <property type="entry name" value="ABC_tran"/>
    <property type="match status" value="1"/>
</dbReference>
<dbReference type="GO" id="GO:0016887">
    <property type="term" value="F:ATP hydrolysis activity"/>
    <property type="evidence" value="ECO:0007669"/>
    <property type="project" value="InterPro"/>
</dbReference>
<dbReference type="PROSITE" id="PS50893">
    <property type="entry name" value="ABC_TRANSPORTER_2"/>
    <property type="match status" value="1"/>
</dbReference>
<dbReference type="Gene3D" id="3.40.50.300">
    <property type="entry name" value="P-loop containing nucleotide triphosphate hydrolases"/>
    <property type="match status" value="1"/>
</dbReference>
<sequence>MTPILATDRLSRSFGGLRAVNEVTFSLAPGARQALIGPNGAGKTTFVNILTGVIAPSFGSIRLAGEDITRLSRHQRVRRGMVRTFQVNQLFPDLTPLESVLLAIFERDGKAANLRRPAWREEAAAEEAAAILARLKLADVMDLPTAEIAYGKRRQLEIAVALACRPKLLLLDEPAAGVPDGERQDIMAAIAALPRDVAVLLIEHDMDLVFRFAERIAVLVGGTLLVEDVPERVAADPRVREAYLGESLDGRAA</sequence>
<keyword evidence="3 5" id="KW-0067">ATP-binding</keyword>
<name>A0A964T5C7_9HYPH</name>
<dbReference type="SMART" id="SM00382">
    <property type="entry name" value="AAA"/>
    <property type="match status" value="1"/>
</dbReference>
<dbReference type="SUPFAM" id="SSF52540">
    <property type="entry name" value="P-loop containing nucleoside triphosphate hydrolases"/>
    <property type="match status" value="1"/>
</dbReference>
<dbReference type="GO" id="GO:0005524">
    <property type="term" value="F:ATP binding"/>
    <property type="evidence" value="ECO:0007669"/>
    <property type="project" value="UniProtKB-KW"/>
</dbReference>
<keyword evidence="6" id="KW-1185">Reference proteome</keyword>
<dbReference type="Pfam" id="PF12399">
    <property type="entry name" value="BCA_ABC_TP_C"/>
    <property type="match status" value="1"/>
</dbReference>
<dbReference type="RefSeq" id="WP_161141163.1">
    <property type="nucleotide sequence ID" value="NZ_SPKJ01000049.1"/>
</dbReference>
<dbReference type="OrthoDB" id="8215423at2"/>
<dbReference type="CDD" id="cd03219">
    <property type="entry name" value="ABC_Mj1267_LivG_branched"/>
    <property type="match status" value="1"/>
</dbReference>
<keyword evidence="2" id="KW-0547">Nucleotide-binding</keyword>
<gene>
    <name evidence="5" type="ORF">E4O86_13970</name>
</gene>
<organism evidence="5 6">
    <name type="scientific">Propylenella binzhouense</name>
    <dbReference type="NCBI Taxonomy" id="2555902"/>
    <lineage>
        <taxon>Bacteria</taxon>
        <taxon>Pseudomonadati</taxon>
        <taxon>Pseudomonadota</taxon>
        <taxon>Alphaproteobacteria</taxon>
        <taxon>Hyphomicrobiales</taxon>
        <taxon>Propylenellaceae</taxon>
        <taxon>Propylenella</taxon>
    </lineage>
</organism>
<dbReference type="InterPro" id="IPR032823">
    <property type="entry name" value="BCA_ABC_TP_C"/>
</dbReference>
<dbReference type="PANTHER" id="PTHR45772">
    <property type="entry name" value="CONSERVED COMPONENT OF ABC TRANSPORTER FOR NATURAL AMINO ACIDS-RELATED"/>
    <property type="match status" value="1"/>
</dbReference>
<dbReference type="InterPro" id="IPR003439">
    <property type="entry name" value="ABC_transporter-like_ATP-bd"/>
</dbReference>